<dbReference type="Proteomes" id="UP001176940">
    <property type="component" value="Unassembled WGS sequence"/>
</dbReference>
<dbReference type="InterPro" id="IPR046373">
    <property type="entry name" value="Acyl-CoA_Oxase/DH_mid-dom_sf"/>
</dbReference>
<gene>
    <name evidence="5" type="ORF">RIMI_LOCUS6006681</name>
</gene>
<keyword evidence="2" id="KW-0285">Flavoprotein</keyword>
<dbReference type="Gene3D" id="2.40.110.10">
    <property type="entry name" value="Butyryl-CoA Dehydrogenase, subunit A, domain 2"/>
    <property type="match status" value="1"/>
</dbReference>
<dbReference type="SUPFAM" id="SSF56645">
    <property type="entry name" value="Acyl-CoA dehydrogenase NM domain-like"/>
    <property type="match status" value="1"/>
</dbReference>
<accession>A0ABN9L6M2</accession>
<dbReference type="InterPro" id="IPR009100">
    <property type="entry name" value="AcylCoA_DH/oxidase_NM_dom_sf"/>
</dbReference>
<dbReference type="Gene3D" id="1.10.540.10">
    <property type="entry name" value="Acyl-CoA dehydrogenase/oxidase, N-terminal domain"/>
    <property type="match status" value="1"/>
</dbReference>
<evidence type="ECO:0000313" key="5">
    <source>
        <dbReference type="EMBL" id="CAJ0934603.1"/>
    </source>
</evidence>
<dbReference type="Gene3D" id="1.20.140.10">
    <property type="entry name" value="Butyryl-CoA Dehydrogenase, subunit A, domain 3"/>
    <property type="match status" value="1"/>
</dbReference>
<name>A0ABN9L6M2_9NEOB</name>
<dbReference type="Pfam" id="PF02771">
    <property type="entry name" value="Acyl-CoA_dh_N"/>
    <property type="match status" value="1"/>
</dbReference>
<evidence type="ECO:0000256" key="1">
    <source>
        <dbReference type="ARBA" id="ARBA00001974"/>
    </source>
</evidence>
<dbReference type="InterPro" id="IPR037069">
    <property type="entry name" value="AcylCoA_DH/ox_N_sf"/>
</dbReference>
<keyword evidence="3" id="KW-0274">FAD</keyword>
<proteinExistence type="predicted"/>
<protein>
    <recommendedName>
        <fullName evidence="4">Acyl-CoA dehydrogenase/oxidase N-terminal domain-containing protein</fullName>
    </recommendedName>
</protein>
<evidence type="ECO:0000313" key="6">
    <source>
        <dbReference type="Proteomes" id="UP001176940"/>
    </source>
</evidence>
<dbReference type="EMBL" id="CAUEEQ010010596">
    <property type="protein sequence ID" value="CAJ0934603.1"/>
    <property type="molecule type" value="Genomic_DNA"/>
</dbReference>
<evidence type="ECO:0000256" key="2">
    <source>
        <dbReference type="ARBA" id="ARBA00022630"/>
    </source>
</evidence>
<sequence>MAKCDKSIDNPGTQPHNKYARLVEIVGQHDLGVGITLGLINQLAFKGILLYGTEEQKKKYLPRLASGEIIAAYCLTEPTSGSDAASIRSTAQEEPLWKVLHPVWWQAMDQVETTPQIAPSLEINFINFGVIQEKLALMAVLQYVTESMAYLNQRKTWTLGPRTFQVEAAISKIFGSSAGKELKSLQKALSSPLSNTPLLVKEWSAESKEVSGLVGLRGGD</sequence>
<organism evidence="5 6">
    <name type="scientific">Ranitomeya imitator</name>
    <name type="common">mimic poison frog</name>
    <dbReference type="NCBI Taxonomy" id="111125"/>
    <lineage>
        <taxon>Eukaryota</taxon>
        <taxon>Metazoa</taxon>
        <taxon>Chordata</taxon>
        <taxon>Craniata</taxon>
        <taxon>Vertebrata</taxon>
        <taxon>Euteleostomi</taxon>
        <taxon>Amphibia</taxon>
        <taxon>Batrachia</taxon>
        <taxon>Anura</taxon>
        <taxon>Neobatrachia</taxon>
        <taxon>Hyloidea</taxon>
        <taxon>Dendrobatidae</taxon>
        <taxon>Dendrobatinae</taxon>
        <taxon>Ranitomeya</taxon>
    </lineage>
</organism>
<reference evidence="5" key="1">
    <citation type="submission" date="2023-07" db="EMBL/GenBank/DDBJ databases">
        <authorList>
            <person name="Stuckert A."/>
        </authorList>
    </citation>
    <scope>NUCLEOTIDE SEQUENCE</scope>
</reference>
<evidence type="ECO:0000259" key="4">
    <source>
        <dbReference type="Pfam" id="PF02771"/>
    </source>
</evidence>
<comment type="caution">
    <text evidence="5">The sequence shown here is derived from an EMBL/GenBank/DDBJ whole genome shotgun (WGS) entry which is preliminary data.</text>
</comment>
<dbReference type="InterPro" id="IPR006089">
    <property type="entry name" value="Acyl-CoA_DH_CS"/>
</dbReference>
<dbReference type="PROSITE" id="PS00072">
    <property type="entry name" value="ACYL_COA_DH_1"/>
    <property type="match status" value="1"/>
</dbReference>
<dbReference type="PANTHER" id="PTHR43884">
    <property type="entry name" value="ACYL-COA DEHYDROGENASE"/>
    <property type="match status" value="1"/>
</dbReference>
<feature type="domain" description="Acyl-CoA dehydrogenase/oxidase N-terminal" evidence="4">
    <location>
        <begin position="18"/>
        <end position="68"/>
    </location>
</feature>
<evidence type="ECO:0000256" key="3">
    <source>
        <dbReference type="ARBA" id="ARBA00022827"/>
    </source>
</evidence>
<dbReference type="PANTHER" id="PTHR43884:SF11">
    <property type="entry name" value="VERY LONG-CHAIN SPECIFIC ACYL-COA DEHYDROGENASE, MITOCHONDRIAL"/>
    <property type="match status" value="1"/>
</dbReference>
<dbReference type="InterPro" id="IPR013786">
    <property type="entry name" value="AcylCoA_DH/ox_N"/>
</dbReference>
<comment type="cofactor">
    <cofactor evidence="1">
        <name>FAD</name>
        <dbReference type="ChEBI" id="CHEBI:57692"/>
    </cofactor>
</comment>
<keyword evidence="6" id="KW-1185">Reference proteome</keyword>